<dbReference type="SUPFAM" id="SSF52343">
    <property type="entry name" value="Ferredoxin reductase-like, C-terminal NADP-linked domain"/>
    <property type="match status" value="1"/>
</dbReference>
<dbReference type="GO" id="GO:0005739">
    <property type="term" value="C:mitochondrion"/>
    <property type="evidence" value="ECO:0007669"/>
    <property type="project" value="UniProtKB-SubCell"/>
</dbReference>
<dbReference type="CDD" id="cd06183">
    <property type="entry name" value="cyt_b5_reduct_like"/>
    <property type="match status" value="1"/>
</dbReference>
<dbReference type="OrthoDB" id="432685at2759"/>
<dbReference type="HOGENOM" id="CLU_003827_9_1_1"/>
<dbReference type="InterPro" id="IPR001834">
    <property type="entry name" value="CBR-like"/>
</dbReference>
<feature type="binding site" evidence="10">
    <location>
        <position position="158"/>
    </location>
    <ligand>
        <name>FAD</name>
        <dbReference type="ChEBI" id="CHEBI:57692"/>
    </ligand>
</feature>
<accession>M1VBW0</accession>
<dbReference type="PRINTS" id="PR00406">
    <property type="entry name" value="CYTB5RDTASE"/>
</dbReference>
<feature type="domain" description="FAD-binding FR-type" evidence="13">
    <location>
        <begin position="77"/>
        <end position="192"/>
    </location>
</feature>
<dbReference type="EMBL" id="AP006490">
    <property type="protein sequence ID" value="BAM79897.1"/>
    <property type="molecule type" value="Genomic_DNA"/>
</dbReference>
<dbReference type="InterPro" id="IPR039261">
    <property type="entry name" value="FNR_nucleotide-bd"/>
</dbReference>
<evidence type="ECO:0000256" key="4">
    <source>
        <dbReference type="ARBA" id="ARBA00022630"/>
    </source>
</evidence>
<dbReference type="Proteomes" id="UP000007014">
    <property type="component" value="Chromosome 8"/>
</dbReference>
<keyword evidence="6 11" id="KW-0560">Oxidoreductase</keyword>
<evidence type="ECO:0000256" key="6">
    <source>
        <dbReference type="ARBA" id="ARBA00023002"/>
    </source>
</evidence>
<evidence type="ECO:0000256" key="1">
    <source>
        <dbReference type="ARBA" id="ARBA00001974"/>
    </source>
</evidence>
<dbReference type="Gene3D" id="3.40.50.80">
    <property type="entry name" value="Nucleotide-binding domain of ferredoxin-NADP reductase (FNR) module"/>
    <property type="match status" value="1"/>
</dbReference>
<dbReference type="SUPFAM" id="SSF63380">
    <property type="entry name" value="Riboflavin synthase domain-like"/>
    <property type="match status" value="1"/>
</dbReference>
<dbReference type="RefSeq" id="XP_005536183.1">
    <property type="nucleotide sequence ID" value="XM_005536126.1"/>
</dbReference>
<evidence type="ECO:0000256" key="11">
    <source>
        <dbReference type="RuleBase" id="RU361226"/>
    </source>
</evidence>
<dbReference type="AlphaFoldDB" id="M1VBW0"/>
<dbReference type="Pfam" id="PF00970">
    <property type="entry name" value="FAD_binding_6"/>
    <property type="match status" value="1"/>
</dbReference>
<feature type="binding site" evidence="10">
    <location>
        <position position="141"/>
    </location>
    <ligand>
        <name>FAD</name>
        <dbReference type="ChEBI" id="CHEBI:57692"/>
    </ligand>
</feature>
<evidence type="ECO:0000313" key="15">
    <source>
        <dbReference type="Proteomes" id="UP000007014"/>
    </source>
</evidence>
<name>M1VBW0_CYAM1</name>
<keyword evidence="8" id="KW-0496">Mitochondrion</keyword>
<evidence type="ECO:0000256" key="12">
    <source>
        <dbReference type="SAM" id="SignalP"/>
    </source>
</evidence>
<dbReference type="InterPro" id="IPR001709">
    <property type="entry name" value="Flavoprot_Pyr_Nucl_cyt_Rdtase"/>
</dbReference>
<sequence length="347" mass="38024">MLRLGRMRSLASAAAAATAAAVLSLTTVDSGSNGSLGTPPAALRFNALLRRAAGTWSAEAQSLDLRLGGGQLVLRPDAWTSWKLVRATAETPTTKRLVLEPIADPESGITVATSTPLEIPPISCVLFRATPGEPAGEPVVRPYNPISPRYTNGPLTFLVRQYPDGRMSNLLHDMRPGDTIQLKGPFEQYRFVEKDHANQQIVFIAGGTGLTPCLQLIHDLVERQREPEPEKRPSKLTLIFANNTEMEILLREELDEMAASSNGFLDIHYLVREAPLVPGPQLMQGIVSRRYLEERLPPPEQNPLIFVCGPPGMMELVSGPKTKDKKQGQLAGILRDLGYTESHVWKL</sequence>
<feature type="chain" id="PRO_5004018416" description="NADH-cytochrome b5 reductase" evidence="12">
    <location>
        <begin position="25"/>
        <end position="347"/>
    </location>
</feature>
<keyword evidence="5 10" id="KW-0274">FAD</keyword>
<dbReference type="GeneID" id="16993570"/>
<dbReference type="STRING" id="280699.M1VBW0"/>
<dbReference type="GO" id="GO:0090524">
    <property type="term" value="F:cytochrome-b5 reductase activity, acting on NADH"/>
    <property type="evidence" value="ECO:0007669"/>
    <property type="project" value="UniProtKB-EC"/>
</dbReference>
<proteinExistence type="inferred from homology"/>
<comment type="similarity">
    <text evidence="3 11">Belongs to the flavoprotein pyridine nucleotide cytochrome reductase family.</text>
</comment>
<comment type="cofactor">
    <cofactor evidence="1 10 11">
        <name>FAD</name>
        <dbReference type="ChEBI" id="CHEBI:57692"/>
    </cofactor>
</comment>
<dbReference type="Pfam" id="PF00175">
    <property type="entry name" value="NAD_binding_1"/>
    <property type="match status" value="1"/>
</dbReference>
<dbReference type="PANTHER" id="PTHR19370:SF171">
    <property type="entry name" value="NADH-CYTOCHROME B5 REDUCTASE 2"/>
    <property type="match status" value="1"/>
</dbReference>
<evidence type="ECO:0000256" key="9">
    <source>
        <dbReference type="ARBA" id="ARBA00047682"/>
    </source>
</evidence>
<feature type="signal peptide" evidence="12">
    <location>
        <begin position="1"/>
        <end position="24"/>
    </location>
</feature>
<organism evidence="14 15">
    <name type="scientific">Cyanidioschyzon merolae (strain NIES-3377 / 10D)</name>
    <name type="common">Unicellular red alga</name>
    <dbReference type="NCBI Taxonomy" id="280699"/>
    <lineage>
        <taxon>Eukaryota</taxon>
        <taxon>Rhodophyta</taxon>
        <taxon>Bangiophyceae</taxon>
        <taxon>Cyanidiales</taxon>
        <taxon>Cyanidiaceae</taxon>
        <taxon>Cyanidioschyzon</taxon>
    </lineage>
</organism>
<dbReference type="InterPro" id="IPR001433">
    <property type="entry name" value="OxRdtase_FAD/NAD-bd"/>
</dbReference>
<evidence type="ECO:0000259" key="13">
    <source>
        <dbReference type="PROSITE" id="PS51384"/>
    </source>
</evidence>
<keyword evidence="15" id="KW-1185">Reference proteome</keyword>
<keyword evidence="7 11" id="KW-0520">NAD</keyword>
<evidence type="ECO:0000256" key="8">
    <source>
        <dbReference type="ARBA" id="ARBA00023128"/>
    </source>
</evidence>
<dbReference type="InterPro" id="IPR017927">
    <property type="entry name" value="FAD-bd_FR_type"/>
</dbReference>
<dbReference type="KEGG" id="cme:CYME_CMH250C"/>
<comment type="subcellular location">
    <subcellularLocation>
        <location evidence="2">Mitochondrion</location>
    </subcellularLocation>
</comment>
<dbReference type="Gramene" id="CMH250CT">
    <property type="protein sequence ID" value="CMH250CT"/>
    <property type="gene ID" value="CMH250C"/>
</dbReference>
<protein>
    <recommendedName>
        <fullName evidence="11">NADH-cytochrome b5 reductase</fullName>
        <ecNumber evidence="11">1.6.2.2</ecNumber>
    </recommendedName>
</protein>
<dbReference type="FunFam" id="3.40.50.80:FF:000009">
    <property type="entry name" value="NADH-cytochrome b5 reductase"/>
    <property type="match status" value="1"/>
</dbReference>
<dbReference type="PROSITE" id="PS51384">
    <property type="entry name" value="FAD_FR"/>
    <property type="match status" value="1"/>
</dbReference>
<evidence type="ECO:0000256" key="3">
    <source>
        <dbReference type="ARBA" id="ARBA00006105"/>
    </source>
</evidence>
<feature type="binding site" evidence="10">
    <location>
        <position position="211"/>
    </location>
    <ligand>
        <name>FAD</name>
        <dbReference type="ChEBI" id="CHEBI:57692"/>
    </ligand>
</feature>
<dbReference type="eggNOG" id="KOG0534">
    <property type="taxonomic scope" value="Eukaryota"/>
</dbReference>
<dbReference type="PRINTS" id="PR00371">
    <property type="entry name" value="FPNCR"/>
</dbReference>
<dbReference type="InterPro" id="IPR017938">
    <property type="entry name" value="Riboflavin_synthase-like_b-brl"/>
</dbReference>
<dbReference type="EC" id="1.6.2.2" evidence="11"/>
<evidence type="ECO:0000256" key="7">
    <source>
        <dbReference type="ARBA" id="ARBA00023027"/>
    </source>
</evidence>
<dbReference type="OMA" id="LDMKGPF"/>
<keyword evidence="12" id="KW-0732">Signal</keyword>
<feature type="binding site" evidence="10">
    <location>
        <position position="142"/>
    </location>
    <ligand>
        <name>FAD</name>
        <dbReference type="ChEBI" id="CHEBI:57692"/>
    </ligand>
</feature>
<dbReference type="InterPro" id="IPR008333">
    <property type="entry name" value="Cbr1-like_FAD-bd_dom"/>
</dbReference>
<reference evidence="14 15" key="1">
    <citation type="journal article" date="2004" name="Nature">
        <title>Genome sequence of the ultrasmall unicellular red alga Cyanidioschyzon merolae 10D.</title>
        <authorList>
            <person name="Matsuzaki M."/>
            <person name="Misumi O."/>
            <person name="Shin-i T."/>
            <person name="Maruyama S."/>
            <person name="Takahara M."/>
            <person name="Miyagishima S."/>
            <person name="Mori T."/>
            <person name="Nishida K."/>
            <person name="Yagisawa F."/>
            <person name="Nishida K."/>
            <person name="Yoshida Y."/>
            <person name="Nishimura Y."/>
            <person name="Nakao S."/>
            <person name="Kobayashi T."/>
            <person name="Momoyama Y."/>
            <person name="Higashiyama T."/>
            <person name="Minoda A."/>
            <person name="Sano M."/>
            <person name="Nomoto H."/>
            <person name="Oishi K."/>
            <person name="Hayashi H."/>
            <person name="Ohta F."/>
            <person name="Nishizaka S."/>
            <person name="Haga S."/>
            <person name="Miura S."/>
            <person name="Morishita T."/>
            <person name="Kabeya Y."/>
            <person name="Terasawa K."/>
            <person name="Suzuki Y."/>
            <person name="Ishii Y."/>
            <person name="Asakawa S."/>
            <person name="Takano H."/>
            <person name="Ohta N."/>
            <person name="Kuroiwa H."/>
            <person name="Tanaka K."/>
            <person name="Shimizu N."/>
            <person name="Sugano S."/>
            <person name="Sato N."/>
            <person name="Nozaki H."/>
            <person name="Ogasawara N."/>
            <person name="Kohara Y."/>
            <person name="Kuroiwa T."/>
        </authorList>
    </citation>
    <scope>NUCLEOTIDE SEQUENCE [LARGE SCALE GENOMIC DNA]</scope>
    <source>
        <strain evidence="14 15">10D</strain>
    </source>
</reference>
<evidence type="ECO:0000256" key="5">
    <source>
        <dbReference type="ARBA" id="ARBA00022827"/>
    </source>
</evidence>
<keyword evidence="4 10" id="KW-0285">Flavoprotein</keyword>
<feature type="binding site" evidence="10">
    <location>
        <position position="168"/>
    </location>
    <ligand>
        <name>FAD</name>
        <dbReference type="ChEBI" id="CHEBI:57692"/>
    </ligand>
</feature>
<evidence type="ECO:0000313" key="14">
    <source>
        <dbReference type="EMBL" id="BAM79897.1"/>
    </source>
</evidence>
<gene>
    <name evidence="14" type="ORF">CYME_CMH250C</name>
</gene>
<evidence type="ECO:0000256" key="10">
    <source>
        <dbReference type="PIRSR" id="PIRSR601834-1"/>
    </source>
</evidence>
<dbReference type="Gene3D" id="2.40.30.10">
    <property type="entry name" value="Translation factors"/>
    <property type="match status" value="1"/>
</dbReference>
<evidence type="ECO:0000256" key="2">
    <source>
        <dbReference type="ARBA" id="ARBA00004173"/>
    </source>
</evidence>
<feature type="binding site" evidence="10">
    <location>
        <position position="143"/>
    </location>
    <ligand>
        <name>FAD</name>
        <dbReference type="ChEBI" id="CHEBI:57692"/>
    </ligand>
</feature>
<comment type="catalytic activity">
    <reaction evidence="9 11">
        <text>2 Fe(III)-[cytochrome b5] + NADH = 2 Fe(II)-[cytochrome b5] + NAD(+) + H(+)</text>
        <dbReference type="Rhea" id="RHEA:46680"/>
        <dbReference type="Rhea" id="RHEA-COMP:10438"/>
        <dbReference type="Rhea" id="RHEA-COMP:10439"/>
        <dbReference type="ChEBI" id="CHEBI:15378"/>
        <dbReference type="ChEBI" id="CHEBI:29033"/>
        <dbReference type="ChEBI" id="CHEBI:29034"/>
        <dbReference type="ChEBI" id="CHEBI:57540"/>
        <dbReference type="ChEBI" id="CHEBI:57945"/>
        <dbReference type="EC" id="1.6.2.2"/>
    </reaction>
</comment>
<reference evidence="14 15" key="2">
    <citation type="journal article" date="2007" name="BMC Biol.">
        <title>A 100%-complete sequence reveals unusually simple genomic features in the hot-spring red alga Cyanidioschyzon merolae.</title>
        <authorList>
            <person name="Nozaki H."/>
            <person name="Takano H."/>
            <person name="Misumi O."/>
            <person name="Terasawa K."/>
            <person name="Matsuzaki M."/>
            <person name="Maruyama S."/>
            <person name="Nishida K."/>
            <person name="Yagisawa F."/>
            <person name="Yoshida Y."/>
            <person name="Fujiwara T."/>
            <person name="Takio S."/>
            <person name="Tamura K."/>
            <person name="Chung S.J."/>
            <person name="Nakamura S."/>
            <person name="Kuroiwa H."/>
            <person name="Tanaka K."/>
            <person name="Sato N."/>
            <person name="Kuroiwa T."/>
        </authorList>
    </citation>
    <scope>NUCLEOTIDE SEQUENCE [LARGE SCALE GENOMIC DNA]</scope>
    <source>
        <strain evidence="14 15">10D</strain>
    </source>
</reference>
<dbReference type="PANTHER" id="PTHR19370">
    <property type="entry name" value="NADH-CYTOCHROME B5 REDUCTASE"/>
    <property type="match status" value="1"/>
</dbReference>
<feature type="binding site" evidence="10">
    <location>
        <position position="167"/>
    </location>
    <ligand>
        <name>FAD</name>
        <dbReference type="ChEBI" id="CHEBI:57692"/>
    </ligand>
</feature>